<feature type="transmembrane region" description="Helical" evidence="2">
    <location>
        <begin position="218"/>
        <end position="238"/>
    </location>
</feature>
<sequence length="337" mass="37412">MSTSEEEWTRAASSFVVGGDILAGFLAIAIWDAVSYFLADLRMLFFRKFSWKQIVFLLARYAMIGYLTILTMFATTFASEIRCETLQYPFKIFLSLCRPSTSLLLLFRVDAAYQRNRSVRAFFVMMWLATLSAFVIMAQGVSVQSSQTSPYCSTTVTMKSLFVAVAILLEIVNDTMVCIAILYKLGGSSWRERVESLRKLVFLPSQSRITDIFIQDSLIYYWLTILSNIATFSCGIALGYTSSISVVVSHCGALVVNLISLRIYRKMKLGAPGLMLPSATALPSVTGDLVFAPRPSAQHNAVMTVAQHQSHPTSFDVDKGQGGMEESKVSCNSLTRQ</sequence>
<proteinExistence type="predicted"/>
<evidence type="ECO:0000313" key="4">
    <source>
        <dbReference type="Proteomes" id="UP000807306"/>
    </source>
</evidence>
<accession>A0A9P6JI93</accession>
<evidence type="ECO:0000256" key="2">
    <source>
        <dbReference type="SAM" id="Phobius"/>
    </source>
</evidence>
<keyword evidence="2" id="KW-0472">Membrane</keyword>
<feature type="transmembrane region" description="Helical" evidence="2">
    <location>
        <begin position="161"/>
        <end position="183"/>
    </location>
</feature>
<evidence type="ECO:0000313" key="3">
    <source>
        <dbReference type="EMBL" id="KAF9522107.1"/>
    </source>
</evidence>
<name>A0A9P6JI93_9AGAR</name>
<protein>
    <submittedName>
        <fullName evidence="3">Uncharacterized protein</fullName>
    </submittedName>
</protein>
<keyword evidence="4" id="KW-1185">Reference proteome</keyword>
<reference evidence="3" key="1">
    <citation type="submission" date="2020-11" db="EMBL/GenBank/DDBJ databases">
        <authorList>
            <consortium name="DOE Joint Genome Institute"/>
            <person name="Ahrendt S."/>
            <person name="Riley R."/>
            <person name="Andreopoulos W."/>
            <person name="Labutti K."/>
            <person name="Pangilinan J."/>
            <person name="Ruiz-Duenas F.J."/>
            <person name="Barrasa J.M."/>
            <person name="Sanchez-Garcia M."/>
            <person name="Camarero S."/>
            <person name="Miyauchi S."/>
            <person name="Serrano A."/>
            <person name="Linde D."/>
            <person name="Babiker R."/>
            <person name="Drula E."/>
            <person name="Ayuso-Fernandez I."/>
            <person name="Pacheco R."/>
            <person name="Padilla G."/>
            <person name="Ferreira P."/>
            <person name="Barriuso J."/>
            <person name="Kellner H."/>
            <person name="Castanera R."/>
            <person name="Alfaro M."/>
            <person name="Ramirez L."/>
            <person name="Pisabarro A.G."/>
            <person name="Kuo A."/>
            <person name="Tritt A."/>
            <person name="Lipzen A."/>
            <person name="He G."/>
            <person name="Yan M."/>
            <person name="Ng V."/>
            <person name="Cullen D."/>
            <person name="Martin F."/>
            <person name="Rosso M.-N."/>
            <person name="Henrissat B."/>
            <person name="Hibbett D."/>
            <person name="Martinez A.T."/>
            <person name="Grigoriev I.V."/>
        </authorList>
    </citation>
    <scope>NUCLEOTIDE SEQUENCE</scope>
    <source>
        <strain evidence="3">CBS 506.95</strain>
    </source>
</reference>
<dbReference type="Proteomes" id="UP000807306">
    <property type="component" value="Unassembled WGS sequence"/>
</dbReference>
<feature type="region of interest" description="Disordered" evidence="1">
    <location>
        <begin position="312"/>
        <end position="337"/>
    </location>
</feature>
<organism evidence="3 4">
    <name type="scientific">Crepidotus variabilis</name>
    <dbReference type="NCBI Taxonomy" id="179855"/>
    <lineage>
        <taxon>Eukaryota</taxon>
        <taxon>Fungi</taxon>
        <taxon>Dikarya</taxon>
        <taxon>Basidiomycota</taxon>
        <taxon>Agaricomycotina</taxon>
        <taxon>Agaricomycetes</taxon>
        <taxon>Agaricomycetidae</taxon>
        <taxon>Agaricales</taxon>
        <taxon>Agaricineae</taxon>
        <taxon>Crepidotaceae</taxon>
        <taxon>Crepidotus</taxon>
    </lineage>
</organism>
<dbReference type="EMBL" id="MU157961">
    <property type="protein sequence ID" value="KAF9522107.1"/>
    <property type="molecule type" value="Genomic_DNA"/>
</dbReference>
<evidence type="ECO:0000256" key="1">
    <source>
        <dbReference type="SAM" id="MobiDB-lite"/>
    </source>
</evidence>
<dbReference type="AlphaFoldDB" id="A0A9P6JI93"/>
<feature type="transmembrane region" description="Helical" evidence="2">
    <location>
        <begin position="54"/>
        <end position="78"/>
    </location>
</feature>
<feature type="transmembrane region" description="Helical" evidence="2">
    <location>
        <begin position="90"/>
        <end position="109"/>
    </location>
</feature>
<comment type="caution">
    <text evidence="3">The sequence shown here is derived from an EMBL/GenBank/DDBJ whole genome shotgun (WGS) entry which is preliminary data.</text>
</comment>
<dbReference type="OrthoDB" id="3038990at2759"/>
<feature type="transmembrane region" description="Helical" evidence="2">
    <location>
        <begin position="121"/>
        <end position="141"/>
    </location>
</feature>
<keyword evidence="2" id="KW-0812">Transmembrane</keyword>
<gene>
    <name evidence="3" type="ORF">CPB83DRAFT_899936</name>
</gene>
<feature type="transmembrane region" description="Helical" evidence="2">
    <location>
        <begin position="12"/>
        <end position="34"/>
    </location>
</feature>
<feature type="transmembrane region" description="Helical" evidence="2">
    <location>
        <begin position="244"/>
        <end position="264"/>
    </location>
</feature>
<keyword evidence="2" id="KW-1133">Transmembrane helix</keyword>